<dbReference type="SUPFAM" id="SSF110296">
    <property type="entry name" value="Oligoxyloglucan reducing end-specific cellobiohydrolase"/>
    <property type="match status" value="1"/>
</dbReference>
<organism evidence="2 3">
    <name type="scientific">Toxoplasma gondii FOU</name>
    <dbReference type="NCBI Taxonomy" id="943167"/>
    <lineage>
        <taxon>Eukaryota</taxon>
        <taxon>Sar</taxon>
        <taxon>Alveolata</taxon>
        <taxon>Apicomplexa</taxon>
        <taxon>Conoidasida</taxon>
        <taxon>Coccidia</taxon>
        <taxon>Eucoccidiorida</taxon>
        <taxon>Eimeriorina</taxon>
        <taxon>Sarcocystidae</taxon>
        <taxon>Toxoplasma</taxon>
    </lineage>
</organism>
<accession>A0A086KXC6</accession>
<feature type="non-terminal residue" evidence="2">
    <location>
        <position position="1"/>
    </location>
</feature>
<gene>
    <name evidence="2" type="ORF">TGFOU_207480B</name>
</gene>
<dbReference type="EMBL" id="AEYH02001604">
    <property type="protein sequence ID" value="KFG49044.1"/>
    <property type="molecule type" value="Genomic_DNA"/>
</dbReference>
<feature type="non-terminal residue" evidence="2">
    <location>
        <position position="781"/>
    </location>
</feature>
<dbReference type="SUPFAM" id="SSF57184">
    <property type="entry name" value="Growth factor receptor domain"/>
    <property type="match status" value="3"/>
</dbReference>
<dbReference type="Gene3D" id="2.10.50.10">
    <property type="entry name" value="Tumor Necrosis Factor Receptor, subunit A, domain 2"/>
    <property type="match status" value="5"/>
</dbReference>
<comment type="caution">
    <text evidence="2">The sequence shown here is derived from an EMBL/GenBank/DDBJ whole genome shotgun (WGS) entry which is preliminary data.</text>
</comment>
<dbReference type="InterPro" id="IPR009030">
    <property type="entry name" value="Growth_fac_rcpt_cys_sf"/>
</dbReference>
<feature type="domain" description="Tyrosine-protein kinase ephrin type A/B receptor-like" evidence="1">
    <location>
        <begin position="610"/>
        <end position="657"/>
    </location>
</feature>
<evidence type="ECO:0000313" key="3">
    <source>
        <dbReference type="Proteomes" id="UP000028838"/>
    </source>
</evidence>
<name>A0A086KXC6_TOXGO</name>
<dbReference type="SMART" id="SM01411">
    <property type="entry name" value="Ephrin_rec_like"/>
    <property type="match status" value="8"/>
</dbReference>
<dbReference type="Pfam" id="PF07699">
    <property type="entry name" value="Ephrin_rec_like"/>
    <property type="match status" value="1"/>
</dbReference>
<dbReference type="PANTHER" id="PTHR46104:SF1">
    <property type="entry name" value="GENE 9195-RELATED"/>
    <property type="match status" value="1"/>
</dbReference>
<evidence type="ECO:0000259" key="1">
    <source>
        <dbReference type="Pfam" id="PF07699"/>
    </source>
</evidence>
<dbReference type="VEuPathDB" id="ToxoDB:TGFOU_207480B"/>
<dbReference type="PANTHER" id="PTHR46104">
    <property type="entry name" value="GENE 9195-RELATED-RELATED"/>
    <property type="match status" value="1"/>
</dbReference>
<reference evidence="2 3" key="1">
    <citation type="submission" date="2014-07" db="EMBL/GenBank/DDBJ databases">
        <authorList>
            <person name="Sibley D."/>
            <person name="Venepally P."/>
            <person name="Karamycheva S."/>
            <person name="Hadjithomas M."/>
            <person name="Khan A."/>
            <person name="Brunk B."/>
            <person name="Roos D."/>
            <person name="Caler E."/>
            <person name="Lorenzi H."/>
        </authorList>
    </citation>
    <scope>NUCLEOTIDE SEQUENCE [LARGE SCALE GENOMIC DNA]</scope>
    <source>
        <strain evidence="2 3">FOU</strain>
    </source>
</reference>
<dbReference type="AlphaFoldDB" id="A0A086KXC6"/>
<dbReference type="Proteomes" id="UP000028838">
    <property type="component" value="Unassembled WGS sequence"/>
</dbReference>
<dbReference type="InterPro" id="IPR015943">
    <property type="entry name" value="WD40/YVTN_repeat-like_dom_sf"/>
</dbReference>
<protein>
    <submittedName>
        <fullName evidence="2">GCC2 and GCC3 domain-containing protein</fullName>
    </submittedName>
</protein>
<proteinExistence type="predicted"/>
<dbReference type="InterPro" id="IPR011641">
    <property type="entry name" value="Tyr-kin_ephrin_A/B_rcpt-like"/>
</dbReference>
<evidence type="ECO:0000313" key="2">
    <source>
        <dbReference type="EMBL" id="KFG49044.1"/>
    </source>
</evidence>
<dbReference type="Gene3D" id="2.130.10.10">
    <property type="entry name" value="YVTN repeat-like/Quinoprotein amine dehydrogenase"/>
    <property type="match status" value="1"/>
</dbReference>
<sequence>KADGRGLPSDALASIIEGDNLFWIVTAEGQGVVSVDNLFSFNPITLPRETTLLGYGNHRLWAGSSSSAGLWVSKDRGWSFSQVAPAISSATVFASDPVSGYLCVGDSSTVFCSGNNFEAISATSALAGVRALLVLPGGDMVVAATAAHVFQSRDGGRRFTRVTSLRGAAVRLLSRGANEVFVASTQGVSKSTDRGASFAGWARNLPPESLPISDFHVQADAFLLRHSSGFLRSSTGDNWQPVALPTDSPCGQFPVTHSVVADFRLPAAVPETSGQCIRGSLSKAKAALVSKPGEMILNGVVVPCREGFFCPETCDETNQVVLPCPAGTWCESGVDRQPSLGSHPCPRGHYCPEATDAPVKCPAGTYNHELHQATADACRPAPAGYSIDTQGAAEPLQLCPAGNFCPEGTSDGGTVCPPGTSRRLPGGAAESDCFPCPAGYFCPNDSSTGTSLDPQPCPEGHYCPLGSAAAAQCPAGTLSSSRSVSSAEECDLCPRGSYCTEPGALAVTGACDAGFLCIAGATDPRPTDGVTGSPCPAGGYCVAGTVIVKPCPPGTYNPDEGAENEDACQPCPAGSFCLGSGSSTPDGKCRPGHYCPEQSSRATQRKASIGHFAAAGASEETACEVGYYAPEEGMDKCIACPAGQVCPREGMAAPEECPQGWYCPEAVAAALKCVAGTYGDRPGLREWNECKLCPPGHFCEGEGLLDKSGLCDAGYYCVQSATSARPEVVSTGRSLAGEVSGPCPAGHFCPQGSITPTPCPKGMFSSTLKAPSEATCQQCTE</sequence>